<reference evidence="3" key="1">
    <citation type="submission" date="2014-07" db="EMBL/GenBank/DDBJ databases">
        <authorList>
            <person name="Martin A.A"/>
            <person name="De Silva N."/>
        </authorList>
    </citation>
    <scope>NUCLEOTIDE SEQUENCE</scope>
</reference>
<dbReference type="Gene3D" id="3.90.180.10">
    <property type="entry name" value="Medium-chain alcohol dehydrogenases, catalytic domain"/>
    <property type="match status" value="1"/>
</dbReference>
<dbReference type="InterPro" id="IPR011032">
    <property type="entry name" value="GroES-like_sf"/>
</dbReference>
<reference evidence="4" key="2">
    <citation type="submission" date="2015-08" db="UniProtKB">
        <authorList>
            <consortium name="WormBaseParasite"/>
        </authorList>
    </citation>
    <scope>IDENTIFICATION</scope>
</reference>
<dbReference type="GO" id="GO:0003730">
    <property type="term" value="F:mRNA 3'-UTR binding"/>
    <property type="evidence" value="ECO:0007669"/>
    <property type="project" value="TreeGrafter"/>
</dbReference>
<sequence>MIEKMKAAVVYAFGSSKNIKILNDYVKPTILDHECLVNVKFAGINPVDTYIREGNYAVLPELPYIPGREGSGIVVQIGPTFKGKISVGDRVWFSSPRTGSCAEYCAVKHVFPLPPKASFEHGAVLGIAYSSAFRALFMKANITEADTLLIHGASGGVGNAAIQLAKSVGVKVVGTAGSTEGMNLIKKHGCDEVYNHRTPNYIKELKEKYPDGFSVILEVLANINLNDDLDLVKKKGKIIIIGNRGLTQIDARKLMAKESIVTGVGLAHTTPYEFPVIGSAISTLLEQGKITPVIQKVGKLEDLAELHDEIINADITRTGKMIISI</sequence>
<dbReference type="PANTHER" id="PTHR44154">
    <property type="entry name" value="QUINONE OXIDOREDUCTASE"/>
    <property type="match status" value="1"/>
</dbReference>
<dbReference type="InterPro" id="IPR013149">
    <property type="entry name" value="ADH-like_C"/>
</dbReference>
<dbReference type="Pfam" id="PF08240">
    <property type="entry name" value="ADH_N"/>
    <property type="match status" value="1"/>
</dbReference>
<dbReference type="SUPFAM" id="SSF50129">
    <property type="entry name" value="GroES-like"/>
    <property type="match status" value="1"/>
</dbReference>
<dbReference type="GO" id="GO:0003960">
    <property type="term" value="F:quinone reductase (NADPH) activity"/>
    <property type="evidence" value="ECO:0007669"/>
    <property type="project" value="TreeGrafter"/>
</dbReference>
<keyword evidence="1" id="KW-0521">NADP</keyword>
<organism evidence="3 4">
    <name type="scientific">Strongyloides venezuelensis</name>
    <name type="common">Threadworm</name>
    <dbReference type="NCBI Taxonomy" id="75913"/>
    <lineage>
        <taxon>Eukaryota</taxon>
        <taxon>Metazoa</taxon>
        <taxon>Ecdysozoa</taxon>
        <taxon>Nematoda</taxon>
        <taxon>Chromadorea</taxon>
        <taxon>Rhabditida</taxon>
        <taxon>Tylenchina</taxon>
        <taxon>Panagrolaimomorpha</taxon>
        <taxon>Strongyloidoidea</taxon>
        <taxon>Strongyloididae</taxon>
        <taxon>Strongyloides</taxon>
    </lineage>
</organism>
<dbReference type="InterPro" id="IPR013154">
    <property type="entry name" value="ADH-like_N"/>
</dbReference>
<dbReference type="PANTHER" id="PTHR44154:SF1">
    <property type="entry name" value="QUINONE OXIDOREDUCTASE"/>
    <property type="match status" value="1"/>
</dbReference>
<proteinExistence type="predicted"/>
<dbReference type="SUPFAM" id="SSF51735">
    <property type="entry name" value="NAD(P)-binding Rossmann-fold domains"/>
    <property type="match status" value="1"/>
</dbReference>
<evidence type="ECO:0000259" key="2">
    <source>
        <dbReference type="SMART" id="SM00829"/>
    </source>
</evidence>
<evidence type="ECO:0000256" key="1">
    <source>
        <dbReference type="ARBA" id="ARBA00022857"/>
    </source>
</evidence>
<dbReference type="Proteomes" id="UP000035680">
    <property type="component" value="Unassembled WGS sequence"/>
</dbReference>
<dbReference type="InterPro" id="IPR051603">
    <property type="entry name" value="Zinc-ADH_QOR/CCCR"/>
</dbReference>
<dbReference type="AlphaFoldDB" id="A0A0K0F7K3"/>
<dbReference type="GO" id="GO:0005829">
    <property type="term" value="C:cytosol"/>
    <property type="evidence" value="ECO:0007669"/>
    <property type="project" value="TreeGrafter"/>
</dbReference>
<evidence type="ECO:0000313" key="3">
    <source>
        <dbReference type="Proteomes" id="UP000035680"/>
    </source>
</evidence>
<protein>
    <submittedName>
        <fullName evidence="4">Quinone oxidoreductase (inferred by orthology to a human protein)</fullName>
    </submittedName>
</protein>
<dbReference type="WBParaSite" id="SVE_0480000.1">
    <property type="protein sequence ID" value="SVE_0480000.1"/>
    <property type="gene ID" value="SVE_0480000"/>
</dbReference>
<dbReference type="GO" id="GO:0070402">
    <property type="term" value="F:NADPH binding"/>
    <property type="evidence" value="ECO:0007669"/>
    <property type="project" value="TreeGrafter"/>
</dbReference>
<dbReference type="SMART" id="SM00829">
    <property type="entry name" value="PKS_ER"/>
    <property type="match status" value="1"/>
</dbReference>
<dbReference type="STRING" id="75913.A0A0K0F7K3"/>
<evidence type="ECO:0000313" key="4">
    <source>
        <dbReference type="WBParaSite" id="SVE_0480000.1"/>
    </source>
</evidence>
<dbReference type="InterPro" id="IPR020843">
    <property type="entry name" value="ER"/>
</dbReference>
<dbReference type="Gene3D" id="3.40.50.720">
    <property type="entry name" value="NAD(P)-binding Rossmann-like Domain"/>
    <property type="match status" value="1"/>
</dbReference>
<accession>A0A0K0F7K3</accession>
<dbReference type="InterPro" id="IPR036291">
    <property type="entry name" value="NAD(P)-bd_dom_sf"/>
</dbReference>
<feature type="domain" description="Enoyl reductase (ER)" evidence="2">
    <location>
        <begin position="14"/>
        <end position="323"/>
    </location>
</feature>
<name>A0A0K0F7K3_STRVS</name>
<dbReference type="Pfam" id="PF00107">
    <property type="entry name" value="ADH_zinc_N"/>
    <property type="match status" value="1"/>
</dbReference>
<keyword evidence="3" id="KW-1185">Reference proteome</keyword>
<dbReference type="FunFam" id="3.40.50.720:FF:000244">
    <property type="entry name" value="quinone oxidoreductase"/>
    <property type="match status" value="1"/>
</dbReference>
<dbReference type="CDD" id="cd08253">
    <property type="entry name" value="zeta_crystallin"/>
    <property type="match status" value="1"/>
</dbReference>